<comment type="function">
    <text evidence="2">Catalyzes the condensation of isopentenyl diphosphate (IPP) with allylic pyrophosphates generating different type of terpenoids.</text>
</comment>
<dbReference type="GO" id="GO:0000287">
    <property type="term" value="F:magnesium ion binding"/>
    <property type="evidence" value="ECO:0007669"/>
    <property type="project" value="UniProtKB-UniRule"/>
</dbReference>
<dbReference type="NCBIfam" id="TIGR00055">
    <property type="entry name" value="uppS"/>
    <property type="match status" value="1"/>
</dbReference>
<dbReference type="EC" id="2.5.1.-" evidence="2"/>
<dbReference type="EMBL" id="CP061839">
    <property type="protein sequence ID" value="QOW59956.1"/>
    <property type="molecule type" value="Genomic_DNA"/>
</dbReference>
<feature type="binding site" evidence="2">
    <location>
        <position position="64"/>
    </location>
    <ligand>
        <name>substrate</name>
    </ligand>
</feature>
<dbReference type="InterPro" id="IPR018520">
    <property type="entry name" value="UPP_synth-like_CS"/>
</dbReference>
<gene>
    <name evidence="3" type="primary">uppS</name>
    <name evidence="3" type="ORF">IFE08_08795</name>
</gene>
<reference evidence="3 4" key="1">
    <citation type="submission" date="2020-09" db="EMBL/GenBank/DDBJ databases">
        <title>Characterization of Treponema spp. from bovine digital dermatitis in Korea.</title>
        <authorList>
            <person name="Espiritu H.M."/>
            <person name="Cho Y.I."/>
            <person name="Mamuad L."/>
        </authorList>
    </citation>
    <scope>NUCLEOTIDE SEQUENCE [LARGE SCALE GENOMIC DNA]</scope>
    <source>
        <strain evidence="3 4">KS1</strain>
    </source>
</reference>
<dbReference type="PROSITE" id="PS01066">
    <property type="entry name" value="UPP_SYNTHASE"/>
    <property type="match status" value="1"/>
</dbReference>
<dbReference type="AlphaFoldDB" id="A0A7S7AWB2"/>
<feature type="binding site" evidence="2">
    <location>
        <begin position="14"/>
        <end position="17"/>
    </location>
    <ligand>
        <name>substrate</name>
    </ligand>
</feature>
<feature type="binding site" evidence="2">
    <location>
        <position position="62"/>
    </location>
    <ligand>
        <name>substrate</name>
    </ligand>
</feature>
<dbReference type="Proteomes" id="UP000593915">
    <property type="component" value="Chromosome"/>
</dbReference>
<dbReference type="InterPro" id="IPR036424">
    <property type="entry name" value="UPP_synth-like_sf"/>
</dbReference>
<dbReference type="CDD" id="cd00475">
    <property type="entry name" value="Cis_IPPS"/>
    <property type="match status" value="1"/>
</dbReference>
<dbReference type="PANTHER" id="PTHR10291">
    <property type="entry name" value="DEHYDRODOLICHYL DIPHOSPHATE SYNTHASE FAMILY MEMBER"/>
    <property type="match status" value="1"/>
</dbReference>
<dbReference type="SUPFAM" id="SSF64005">
    <property type="entry name" value="Undecaprenyl diphosphate synthase"/>
    <property type="match status" value="1"/>
</dbReference>
<feature type="binding site" evidence="2">
    <location>
        <position position="18"/>
    </location>
    <ligand>
        <name>substrate</name>
    </ligand>
</feature>
<dbReference type="FunFam" id="3.40.1180.10:FF:000001">
    <property type="entry name" value="(2E,6E)-farnesyl-diphosphate-specific ditrans,polycis-undecaprenyl-diphosphate synthase"/>
    <property type="match status" value="1"/>
</dbReference>
<comment type="cofactor">
    <cofactor evidence="2">
        <name>Mg(2+)</name>
        <dbReference type="ChEBI" id="CHEBI:18420"/>
    </cofactor>
    <text evidence="2">Binds 2 magnesium ions per subunit.</text>
</comment>
<evidence type="ECO:0000313" key="4">
    <source>
        <dbReference type="Proteomes" id="UP000593915"/>
    </source>
</evidence>
<comment type="similarity">
    <text evidence="2">Belongs to the UPP synthase family.</text>
</comment>
<keyword evidence="2" id="KW-0460">Magnesium</keyword>
<dbReference type="RefSeq" id="WP_024468776.1">
    <property type="nucleotide sequence ID" value="NZ_CP045670.1"/>
</dbReference>
<comment type="subunit">
    <text evidence="2">Homodimer.</text>
</comment>
<dbReference type="PANTHER" id="PTHR10291:SF0">
    <property type="entry name" value="DEHYDRODOLICHYL DIPHOSPHATE SYNTHASE 2"/>
    <property type="match status" value="1"/>
</dbReference>
<feature type="binding site" evidence="2">
    <location>
        <position position="175"/>
    </location>
    <ligand>
        <name>substrate</name>
    </ligand>
</feature>
<dbReference type="Gene3D" id="3.40.1180.10">
    <property type="entry name" value="Decaprenyl diphosphate synthase-like"/>
    <property type="match status" value="1"/>
</dbReference>
<feature type="active site" evidence="2">
    <location>
        <position position="13"/>
    </location>
</feature>
<feature type="active site" description="Proton acceptor" evidence="2">
    <location>
        <position position="61"/>
    </location>
</feature>
<feature type="binding site" evidence="2">
    <location>
        <position position="13"/>
    </location>
    <ligand>
        <name>Mg(2+)</name>
        <dbReference type="ChEBI" id="CHEBI:18420"/>
    </ligand>
</feature>
<evidence type="ECO:0000313" key="3">
    <source>
        <dbReference type="EMBL" id="QOW59956.1"/>
    </source>
</evidence>
<feature type="binding site" evidence="2">
    <location>
        <position position="26"/>
    </location>
    <ligand>
        <name>substrate</name>
    </ligand>
</feature>
<evidence type="ECO:0000256" key="2">
    <source>
        <dbReference type="HAMAP-Rule" id="MF_01139"/>
    </source>
</evidence>
<accession>A0A7S7AWB2</accession>
<feature type="binding site" evidence="2">
    <location>
        <position position="30"/>
    </location>
    <ligand>
        <name>substrate</name>
    </ligand>
</feature>
<evidence type="ECO:0000256" key="1">
    <source>
        <dbReference type="ARBA" id="ARBA00022679"/>
    </source>
</evidence>
<keyword evidence="1 2" id="KW-0808">Transferase</keyword>
<dbReference type="HAMAP" id="MF_01139">
    <property type="entry name" value="ISPT"/>
    <property type="match status" value="1"/>
</dbReference>
<sequence>MLSNPKHIAIVMDGNGRWAKNRGLPRTAGHDEGLKTVKKIVKAAAAFGIPYITLYIFSTENWKRTEQEVGFLMGLIKRHLRAEFNFYAENNLRVLHIGDIEGLPKDIQKEISDVKEKTSNFSGTSVVLAINYGGQDEIIRAIKKLSVEELNKLDTAFFSEKLDTAGIPPVDLFIRTSGEKRLSNFLLWQSAYSELFFSEKLWPDWTEQDLYDTIEAYKKRDRRFGKA</sequence>
<dbReference type="GO" id="GO:0016094">
    <property type="term" value="P:polyprenol biosynthetic process"/>
    <property type="evidence" value="ECO:0007669"/>
    <property type="project" value="TreeGrafter"/>
</dbReference>
<feature type="binding site" evidence="2">
    <location>
        <begin position="58"/>
        <end position="60"/>
    </location>
    <ligand>
        <name>substrate</name>
    </ligand>
</feature>
<proteinExistence type="inferred from homology"/>
<protein>
    <recommendedName>
        <fullName evidence="2">Isoprenyl transferase</fullName>
        <ecNumber evidence="2">2.5.1.-</ecNumber>
    </recommendedName>
</protein>
<organism evidence="3 4">
    <name type="scientific">Treponema pedis</name>
    <dbReference type="NCBI Taxonomy" id="409322"/>
    <lineage>
        <taxon>Bacteria</taxon>
        <taxon>Pseudomonadati</taxon>
        <taxon>Spirochaetota</taxon>
        <taxon>Spirochaetia</taxon>
        <taxon>Spirochaetales</taxon>
        <taxon>Treponemataceae</taxon>
        <taxon>Treponema</taxon>
    </lineage>
</organism>
<feature type="binding site" evidence="2">
    <location>
        <begin position="181"/>
        <end position="183"/>
    </location>
    <ligand>
        <name>substrate</name>
    </ligand>
</feature>
<dbReference type="InterPro" id="IPR001441">
    <property type="entry name" value="UPP_synth-like"/>
</dbReference>
<feature type="binding site" evidence="2">
    <location>
        <position position="194"/>
    </location>
    <ligand>
        <name>Mg(2+)</name>
        <dbReference type="ChEBI" id="CHEBI:18420"/>
    </ligand>
</feature>
<dbReference type="Pfam" id="PF01255">
    <property type="entry name" value="Prenyltransf"/>
    <property type="match status" value="1"/>
</dbReference>
<dbReference type="GO" id="GO:0045547">
    <property type="term" value="F:ditrans,polycis-polyprenyl diphosphate synthase [(2E,6E)-farnesyl diphosphate specific] activity"/>
    <property type="evidence" value="ECO:0007669"/>
    <property type="project" value="TreeGrafter"/>
</dbReference>
<name>A0A7S7AWB2_9SPIR</name>
<keyword evidence="2" id="KW-0479">Metal-binding</keyword>